<feature type="compositionally biased region" description="Basic and acidic residues" evidence="1">
    <location>
        <begin position="103"/>
        <end position="116"/>
    </location>
</feature>
<keyword evidence="2" id="KW-1185">Reference proteome</keyword>
<gene>
    <name evidence="3" type="primary">LOC105054526</name>
</gene>
<dbReference type="AlphaFoldDB" id="A0A6I9S6R5"/>
<feature type="compositionally biased region" description="Polar residues" evidence="1">
    <location>
        <begin position="118"/>
        <end position="138"/>
    </location>
</feature>
<dbReference type="InParanoid" id="A0A6I9S6R5"/>
<feature type="region of interest" description="Disordered" evidence="1">
    <location>
        <begin position="344"/>
        <end position="369"/>
    </location>
</feature>
<reference evidence="3" key="1">
    <citation type="submission" date="2025-08" db="UniProtKB">
        <authorList>
            <consortium name="RefSeq"/>
        </authorList>
    </citation>
    <scope>IDENTIFICATION</scope>
</reference>
<dbReference type="Proteomes" id="UP000504607">
    <property type="component" value="Chromosome 1"/>
</dbReference>
<name>A0A6I9S6R5_ELAGV</name>
<dbReference type="RefSeq" id="XP_010934367.1">
    <property type="nucleotide sequence ID" value="XM_010936065.3"/>
</dbReference>
<evidence type="ECO:0000256" key="1">
    <source>
        <dbReference type="SAM" id="MobiDB-lite"/>
    </source>
</evidence>
<feature type="compositionally biased region" description="Basic and acidic residues" evidence="1">
    <location>
        <begin position="65"/>
        <end position="76"/>
    </location>
</feature>
<sequence length="369" mass="39378">MVAISLYRGNLHRVPDVPRRWPMPPPAISLRHFKILIHKRSLALSRLTTSSSSAAAAATPAGTLDVKEEEKGKQEATGHNGVAKLDSPKAEIASNLNSQTRNSEQKKREDMEEGKPLQESQGTNAPASNPSVGTSVTNEEVRGSAVGKDGTADAKLEVSNNLNTASDKRERKRELEKKLQVLNEKKHHLVQMLKQILNAEEEIKRRNVQPSVMRASIPLQAETSVDMGSVTRQVPKISVDVNFSGDLGGESDLAANHNTQARQLNHLHSTSPSAVSFSRTPFGSLQYSTVHTPRSSLAAVGHGQTSSNALMGTAIASPSRFAPAGHQGHSMGLPTVSLPGTNFMASSPSPAASGSVSSAFRDSRSTHSS</sequence>
<organism evidence="2 3">
    <name type="scientific">Elaeis guineensis var. tenera</name>
    <name type="common">Oil palm</name>
    <dbReference type="NCBI Taxonomy" id="51953"/>
    <lineage>
        <taxon>Eukaryota</taxon>
        <taxon>Viridiplantae</taxon>
        <taxon>Streptophyta</taxon>
        <taxon>Embryophyta</taxon>
        <taxon>Tracheophyta</taxon>
        <taxon>Spermatophyta</taxon>
        <taxon>Magnoliopsida</taxon>
        <taxon>Liliopsida</taxon>
        <taxon>Arecaceae</taxon>
        <taxon>Arecoideae</taxon>
        <taxon>Cocoseae</taxon>
        <taxon>Elaeidinae</taxon>
        <taxon>Elaeis</taxon>
    </lineage>
</organism>
<feature type="compositionally biased region" description="Low complexity" evidence="1">
    <location>
        <begin position="345"/>
        <end position="359"/>
    </location>
</feature>
<feature type="compositionally biased region" description="Low complexity" evidence="1">
    <location>
        <begin position="48"/>
        <end position="59"/>
    </location>
</feature>
<dbReference type="FunCoup" id="A0A6I9S6R5">
    <property type="interactions" value="3315"/>
</dbReference>
<dbReference type="PANTHER" id="PTHR36764">
    <property type="entry name" value="TRNA (ILE)-LYSIDINE SYNTHASE"/>
    <property type="match status" value="1"/>
</dbReference>
<feature type="region of interest" description="Disordered" evidence="1">
    <location>
        <begin position="48"/>
        <end position="171"/>
    </location>
</feature>
<dbReference type="OrthoDB" id="1922268at2759"/>
<evidence type="ECO:0000313" key="2">
    <source>
        <dbReference type="Proteomes" id="UP000504607"/>
    </source>
</evidence>
<accession>A0A6I9S6R5</accession>
<proteinExistence type="predicted"/>
<dbReference type="GO" id="GO:0009507">
    <property type="term" value="C:chloroplast"/>
    <property type="evidence" value="ECO:0007669"/>
    <property type="project" value="TreeGrafter"/>
</dbReference>
<evidence type="ECO:0000313" key="3">
    <source>
        <dbReference type="RefSeq" id="XP_010934367.1"/>
    </source>
</evidence>
<dbReference type="PANTHER" id="PTHR36764:SF1">
    <property type="entry name" value="TRNA (ILE)-LYSIDINE SYNTHASE"/>
    <property type="match status" value="1"/>
</dbReference>
<protein>
    <submittedName>
        <fullName evidence="3">Uncharacterized protein LOC105054526 isoform X1</fullName>
    </submittedName>
</protein>